<comment type="subunit">
    <text evidence="13">F-type ATPases have 2 components, F(1) - the catalytic core - and F(0) - the membrane proton channel. F(1) has five subunits: alpha(3), beta(3), gamma(1), delta(1), epsilon(1). F(0) has three main subunits: a(1), b(2) and c(10-14). The alpha and beta chains form an alternating ring which encloses part of the gamma chain. F(1) is attached to F(0) by a central stalk formed by the gamma and epsilon chains, while a peripheral stalk is formed by the delta and b chains.</text>
</comment>
<comment type="subcellular location">
    <subcellularLocation>
        <location evidence="13">Cell membrane</location>
        <topology evidence="13">Single-pass membrane protein</topology>
    </subcellularLocation>
    <subcellularLocation>
        <location evidence="12">Endomembrane system</location>
        <topology evidence="12">Single-pass membrane protein</topology>
    </subcellularLocation>
</comment>
<evidence type="ECO:0000256" key="10">
    <source>
        <dbReference type="ARBA" id="ARBA00023310"/>
    </source>
</evidence>
<evidence type="ECO:0000256" key="8">
    <source>
        <dbReference type="ARBA" id="ARBA00023065"/>
    </source>
</evidence>
<keyword evidence="6 13" id="KW-0375">Hydrogen ion transport</keyword>
<evidence type="ECO:0000256" key="15">
    <source>
        <dbReference type="SAM" id="Coils"/>
    </source>
</evidence>
<keyword evidence="2 13" id="KW-0813">Transport</keyword>
<keyword evidence="4 13" id="KW-0138">CF(0)</keyword>
<dbReference type="EMBL" id="JABDJR010000496">
    <property type="protein sequence ID" value="NNF07544.1"/>
    <property type="molecule type" value="Genomic_DNA"/>
</dbReference>
<dbReference type="GO" id="GO:0005886">
    <property type="term" value="C:plasma membrane"/>
    <property type="evidence" value="ECO:0007669"/>
    <property type="project" value="UniProtKB-SubCell"/>
</dbReference>
<dbReference type="Proteomes" id="UP000547674">
    <property type="component" value="Unassembled WGS sequence"/>
</dbReference>
<evidence type="ECO:0000256" key="13">
    <source>
        <dbReference type="HAMAP-Rule" id="MF_01398"/>
    </source>
</evidence>
<feature type="transmembrane region" description="Helical" evidence="13">
    <location>
        <begin position="12"/>
        <end position="31"/>
    </location>
</feature>
<keyword evidence="5 13" id="KW-0812">Transmembrane</keyword>
<dbReference type="Pfam" id="PF00430">
    <property type="entry name" value="ATP-synt_B"/>
    <property type="match status" value="1"/>
</dbReference>
<dbReference type="GO" id="GO:0045259">
    <property type="term" value="C:proton-transporting ATP synthase complex"/>
    <property type="evidence" value="ECO:0007669"/>
    <property type="project" value="UniProtKB-KW"/>
</dbReference>
<keyword evidence="8 13" id="KW-0406">Ion transport</keyword>
<keyword evidence="10 13" id="KW-0066">ATP synthesis</keyword>
<evidence type="ECO:0000256" key="3">
    <source>
        <dbReference type="ARBA" id="ARBA00022475"/>
    </source>
</evidence>
<dbReference type="InterPro" id="IPR002146">
    <property type="entry name" value="ATP_synth_b/b'su_bac/chlpt"/>
</dbReference>
<dbReference type="AlphaFoldDB" id="A0A7Y2E970"/>
<evidence type="ECO:0000256" key="9">
    <source>
        <dbReference type="ARBA" id="ARBA00023136"/>
    </source>
</evidence>
<dbReference type="InterPro" id="IPR005864">
    <property type="entry name" value="ATP_synth_F0_bsu_bac"/>
</dbReference>
<evidence type="ECO:0000313" key="16">
    <source>
        <dbReference type="EMBL" id="NNF07544.1"/>
    </source>
</evidence>
<name>A0A7Y2E970_UNCEI</name>
<dbReference type="PANTHER" id="PTHR33445:SF1">
    <property type="entry name" value="ATP SYNTHASE SUBUNIT B"/>
    <property type="match status" value="1"/>
</dbReference>
<proteinExistence type="inferred from homology"/>
<evidence type="ECO:0000256" key="4">
    <source>
        <dbReference type="ARBA" id="ARBA00022547"/>
    </source>
</evidence>
<gene>
    <name evidence="13 16" type="primary">atpF</name>
    <name evidence="16" type="ORF">HKN21_12350</name>
</gene>
<comment type="similarity">
    <text evidence="1 13 14">Belongs to the ATPase B chain family.</text>
</comment>
<dbReference type="GO" id="GO:0046961">
    <property type="term" value="F:proton-transporting ATPase activity, rotational mechanism"/>
    <property type="evidence" value="ECO:0007669"/>
    <property type="project" value="TreeGrafter"/>
</dbReference>
<evidence type="ECO:0000256" key="5">
    <source>
        <dbReference type="ARBA" id="ARBA00022692"/>
    </source>
</evidence>
<organism evidence="16 17">
    <name type="scientific">Eiseniibacteriota bacterium</name>
    <dbReference type="NCBI Taxonomy" id="2212470"/>
    <lineage>
        <taxon>Bacteria</taxon>
        <taxon>Candidatus Eiseniibacteriota</taxon>
    </lineage>
</organism>
<sequence length="163" mass="18418">MNIQLDVLVTQIIGFIIVLMVLRKFAWGPILQNLDARRERIKNDVDAAEQLKHDAETLKLKYEEEMKSIEAQARERIQLAVSEGQKVAEEIRAEARAEAQQLREKTKADIEMEYKKAQASLHQDVVQMALGAAGHLVGESLDDDGHRKLVDKFLAELPGMKTS</sequence>
<evidence type="ECO:0000256" key="12">
    <source>
        <dbReference type="ARBA" id="ARBA00037847"/>
    </source>
</evidence>
<evidence type="ECO:0000256" key="1">
    <source>
        <dbReference type="ARBA" id="ARBA00005513"/>
    </source>
</evidence>
<keyword evidence="15" id="KW-0175">Coiled coil</keyword>
<evidence type="ECO:0000256" key="7">
    <source>
        <dbReference type="ARBA" id="ARBA00022989"/>
    </source>
</evidence>
<evidence type="ECO:0000256" key="2">
    <source>
        <dbReference type="ARBA" id="ARBA00022448"/>
    </source>
</evidence>
<feature type="coiled-coil region" evidence="15">
    <location>
        <begin position="31"/>
        <end position="108"/>
    </location>
</feature>
<evidence type="ECO:0000313" key="17">
    <source>
        <dbReference type="Proteomes" id="UP000547674"/>
    </source>
</evidence>
<keyword evidence="7 13" id="KW-1133">Transmembrane helix</keyword>
<comment type="caution">
    <text evidence="16">The sequence shown here is derived from an EMBL/GenBank/DDBJ whole genome shotgun (WGS) entry which is preliminary data.</text>
</comment>
<dbReference type="HAMAP" id="MF_01398">
    <property type="entry name" value="ATP_synth_b_bprime"/>
    <property type="match status" value="1"/>
</dbReference>
<evidence type="ECO:0000256" key="14">
    <source>
        <dbReference type="RuleBase" id="RU003848"/>
    </source>
</evidence>
<comment type="function">
    <text evidence="13">Component of the F(0) channel, it forms part of the peripheral stalk, linking F(1) to F(0).</text>
</comment>
<dbReference type="InterPro" id="IPR028987">
    <property type="entry name" value="ATP_synth_B-like_membr_sf"/>
</dbReference>
<keyword evidence="3 13" id="KW-1003">Cell membrane</keyword>
<dbReference type="GO" id="GO:0046933">
    <property type="term" value="F:proton-transporting ATP synthase activity, rotational mechanism"/>
    <property type="evidence" value="ECO:0007669"/>
    <property type="project" value="UniProtKB-UniRule"/>
</dbReference>
<accession>A0A7Y2E970</accession>
<dbReference type="GO" id="GO:0012505">
    <property type="term" value="C:endomembrane system"/>
    <property type="evidence" value="ECO:0007669"/>
    <property type="project" value="UniProtKB-SubCell"/>
</dbReference>
<dbReference type="SUPFAM" id="SSF81573">
    <property type="entry name" value="F1F0 ATP synthase subunit B, membrane domain"/>
    <property type="match status" value="1"/>
</dbReference>
<dbReference type="CDD" id="cd06503">
    <property type="entry name" value="ATP-synt_Fo_b"/>
    <property type="match status" value="1"/>
</dbReference>
<evidence type="ECO:0000256" key="6">
    <source>
        <dbReference type="ARBA" id="ARBA00022781"/>
    </source>
</evidence>
<comment type="function">
    <text evidence="11 13">F(1)F(0) ATP synthase produces ATP from ADP in the presence of a proton or sodium gradient. F-type ATPases consist of two structural domains, F(1) containing the extramembraneous catalytic core and F(0) containing the membrane proton channel, linked together by a central stalk and a peripheral stalk. During catalysis, ATP synthesis in the catalytic domain of F(1) is coupled via a rotary mechanism of the central stalk subunits to proton translocation.</text>
</comment>
<dbReference type="PANTHER" id="PTHR33445">
    <property type="entry name" value="ATP SYNTHASE SUBUNIT B', CHLOROPLASTIC"/>
    <property type="match status" value="1"/>
</dbReference>
<keyword evidence="9 13" id="KW-0472">Membrane</keyword>
<protein>
    <recommendedName>
        <fullName evidence="13">ATP synthase subunit b</fullName>
    </recommendedName>
    <alternativeName>
        <fullName evidence="13">ATP synthase F(0) sector subunit b</fullName>
    </alternativeName>
    <alternativeName>
        <fullName evidence="13">ATPase subunit I</fullName>
    </alternativeName>
    <alternativeName>
        <fullName evidence="13">F-type ATPase subunit b</fullName>
        <shortName evidence="13">F-ATPase subunit b</shortName>
    </alternativeName>
</protein>
<reference evidence="16 17" key="1">
    <citation type="submission" date="2020-03" db="EMBL/GenBank/DDBJ databases">
        <title>Metabolic flexibility allows generalist bacteria to become dominant in a frequently disturbed ecosystem.</title>
        <authorList>
            <person name="Chen Y.-J."/>
            <person name="Leung P.M."/>
            <person name="Bay S.K."/>
            <person name="Hugenholtz P."/>
            <person name="Kessler A.J."/>
            <person name="Shelley G."/>
            <person name="Waite D.W."/>
            <person name="Cook P.L."/>
            <person name="Greening C."/>
        </authorList>
    </citation>
    <scope>NUCLEOTIDE SEQUENCE [LARGE SCALE GENOMIC DNA]</scope>
    <source>
        <strain evidence="16">SS_bin_28</strain>
    </source>
</reference>
<evidence type="ECO:0000256" key="11">
    <source>
        <dbReference type="ARBA" id="ARBA00025198"/>
    </source>
</evidence>
<dbReference type="NCBIfam" id="TIGR01144">
    <property type="entry name" value="ATP_synt_b"/>
    <property type="match status" value="1"/>
</dbReference>
<dbReference type="InterPro" id="IPR050059">
    <property type="entry name" value="ATP_synthase_B_chain"/>
</dbReference>